<reference evidence="2 3" key="1">
    <citation type="submission" date="2018-06" db="EMBL/GenBank/DDBJ databases">
        <authorList>
            <consortium name="Pathogen Informatics"/>
            <person name="Doyle S."/>
        </authorList>
    </citation>
    <scope>NUCLEOTIDE SEQUENCE [LARGE SCALE GENOMIC DNA]</scope>
    <source>
        <strain evidence="2 3">NCTC7911</strain>
    </source>
</reference>
<dbReference type="PANTHER" id="PTHR35149">
    <property type="entry name" value="SLL5132 PROTEIN"/>
    <property type="match status" value="1"/>
</dbReference>
<evidence type="ECO:0000313" key="2">
    <source>
        <dbReference type="EMBL" id="STZ00315.1"/>
    </source>
</evidence>
<organism evidence="2 3">
    <name type="scientific">Moraxella lacunata</name>
    <dbReference type="NCBI Taxonomy" id="477"/>
    <lineage>
        <taxon>Bacteria</taxon>
        <taxon>Pseudomonadati</taxon>
        <taxon>Pseudomonadota</taxon>
        <taxon>Gammaproteobacteria</taxon>
        <taxon>Moraxellales</taxon>
        <taxon>Moraxellaceae</taxon>
        <taxon>Moraxella</taxon>
    </lineage>
</organism>
<dbReference type="PANTHER" id="PTHR35149:SF2">
    <property type="entry name" value="DUF262 DOMAIN-CONTAINING PROTEIN"/>
    <property type="match status" value="1"/>
</dbReference>
<proteinExistence type="predicted"/>
<dbReference type="GeneID" id="302271745"/>
<accession>A0A378QHK2</accession>
<dbReference type="RefSeq" id="WP_228707297.1">
    <property type="nucleotide sequence ID" value="NZ_UGQC01000001.1"/>
</dbReference>
<dbReference type="Proteomes" id="UP000254107">
    <property type="component" value="Unassembled WGS sequence"/>
</dbReference>
<dbReference type="AlphaFoldDB" id="A0A378QHK2"/>
<evidence type="ECO:0000313" key="3">
    <source>
        <dbReference type="Proteomes" id="UP000254107"/>
    </source>
</evidence>
<keyword evidence="3" id="KW-1185">Reference proteome</keyword>
<protein>
    <submittedName>
        <fullName evidence="2">Uncharacterized conserved protein</fullName>
    </submittedName>
</protein>
<dbReference type="InterPro" id="IPR004919">
    <property type="entry name" value="GmrSD_N"/>
</dbReference>
<feature type="domain" description="GmrSD restriction endonucleases N-terminal" evidence="1">
    <location>
        <begin position="9"/>
        <end position="97"/>
    </location>
</feature>
<gene>
    <name evidence="2" type="ORF">NCTC7911_01710</name>
</gene>
<evidence type="ECO:0000259" key="1">
    <source>
        <dbReference type="Pfam" id="PF03235"/>
    </source>
</evidence>
<dbReference type="Pfam" id="PF03235">
    <property type="entry name" value="GmrSD_N"/>
    <property type="match status" value="1"/>
</dbReference>
<sequence>MKATETLLLNFFKNSTQFVIPIYQRHYSWTEIQCQQLWDDIMHVGTDKKIGGHFVGSVVYVHQGIYQVSNKNQCLVIDGQQRLTTCTLLLTALANHLKENNLGEISNGCSYKKIRSYYLLMTWRRGSVITNYYCRKLIKIL</sequence>
<name>A0A378QHK2_MORLA</name>
<dbReference type="EMBL" id="UGQC01000001">
    <property type="protein sequence ID" value="STZ00315.1"/>
    <property type="molecule type" value="Genomic_DNA"/>
</dbReference>